<dbReference type="OrthoDB" id="1055148at2759"/>
<evidence type="ECO:0000313" key="7">
    <source>
        <dbReference type="Proteomes" id="UP000693970"/>
    </source>
</evidence>
<keyword evidence="5" id="KW-1133">Transmembrane helix</keyword>
<accession>A0A9K3PBG7</accession>
<dbReference type="Pfam" id="PF00067">
    <property type="entry name" value="p450"/>
    <property type="match status" value="1"/>
</dbReference>
<gene>
    <name evidence="6" type="ORF">IV203_024249</name>
</gene>
<keyword evidence="2" id="KW-0349">Heme</keyword>
<comment type="similarity">
    <text evidence="1">Belongs to the cytochrome P450 family.</text>
</comment>
<keyword evidence="5" id="KW-0812">Transmembrane</keyword>
<dbReference type="GO" id="GO:0020037">
    <property type="term" value="F:heme binding"/>
    <property type="evidence" value="ECO:0007669"/>
    <property type="project" value="InterPro"/>
</dbReference>
<evidence type="ECO:0000313" key="6">
    <source>
        <dbReference type="EMBL" id="KAG7340706.1"/>
    </source>
</evidence>
<feature type="transmembrane region" description="Helical" evidence="5">
    <location>
        <begin position="20"/>
        <end position="38"/>
    </location>
</feature>
<dbReference type="PANTHER" id="PTHR24304:SF2">
    <property type="entry name" value="24-HYDROXYCHOLESTEROL 7-ALPHA-HYDROXYLASE"/>
    <property type="match status" value="1"/>
</dbReference>
<evidence type="ECO:0000256" key="2">
    <source>
        <dbReference type="ARBA" id="ARBA00022617"/>
    </source>
</evidence>
<dbReference type="EMBL" id="JAGRRH010000027">
    <property type="protein sequence ID" value="KAG7340706.1"/>
    <property type="molecule type" value="Genomic_DNA"/>
</dbReference>
<dbReference type="InterPro" id="IPR050529">
    <property type="entry name" value="CYP450_sterol_14alpha_dmase"/>
</dbReference>
<protein>
    <submittedName>
        <fullName evidence="6">Cytochrome P450</fullName>
    </submittedName>
</protein>
<proteinExistence type="inferred from homology"/>
<keyword evidence="4" id="KW-0408">Iron</keyword>
<name>A0A9K3PBG7_9STRA</name>
<reference evidence="6" key="1">
    <citation type="journal article" date="2021" name="Sci. Rep.">
        <title>Diploid genomic architecture of Nitzschia inconspicua, an elite biomass production diatom.</title>
        <authorList>
            <person name="Oliver A."/>
            <person name="Podell S."/>
            <person name="Pinowska A."/>
            <person name="Traller J.C."/>
            <person name="Smith S.R."/>
            <person name="McClure R."/>
            <person name="Beliaev A."/>
            <person name="Bohutskyi P."/>
            <person name="Hill E.A."/>
            <person name="Rabines A."/>
            <person name="Zheng H."/>
            <person name="Allen L.Z."/>
            <person name="Kuo A."/>
            <person name="Grigoriev I.V."/>
            <person name="Allen A.E."/>
            <person name="Hazlebeck D."/>
            <person name="Allen E.E."/>
        </authorList>
    </citation>
    <scope>NUCLEOTIDE SEQUENCE</scope>
    <source>
        <strain evidence="6">Hildebrandi</strain>
    </source>
</reference>
<keyword evidence="5" id="KW-0472">Membrane</keyword>
<dbReference type="GO" id="GO:0005506">
    <property type="term" value="F:iron ion binding"/>
    <property type="evidence" value="ECO:0007669"/>
    <property type="project" value="InterPro"/>
</dbReference>
<dbReference type="GO" id="GO:0016705">
    <property type="term" value="F:oxidoreductase activity, acting on paired donors, with incorporation or reduction of molecular oxygen"/>
    <property type="evidence" value="ECO:0007669"/>
    <property type="project" value="InterPro"/>
</dbReference>
<dbReference type="Proteomes" id="UP000693970">
    <property type="component" value="Unassembled WGS sequence"/>
</dbReference>
<dbReference type="InterPro" id="IPR001128">
    <property type="entry name" value="Cyt_P450"/>
</dbReference>
<organism evidence="6 7">
    <name type="scientific">Nitzschia inconspicua</name>
    <dbReference type="NCBI Taxonomy" id="303405"/>
    <lineage>
        <taxon>Eukaryota</taxon>
        <taxon>Sar</taxon>
        <taxon>Stramenopiles</taxon>
        <taxon>Ochrophyta</taxon>
        <taxon>Bacillariophyta</taxon>
        <taxon>Bacillariophyceae</taxon>
        <taxon>Bacillariophycidae</taxon>
        <taxon>Bacillariales</taxon>
        <taxon>Bacillariaceae</taxon>
        <taxon>Nitzschia</taxon>
    </lineage>
</organism>
<keyword evidence="3" id="KW-0479">Metal-binding</keyword>
<keyword evidence="7" id="KW-1185">Reference proteome</keyword>
<evidence type="ECO:0000256" key="5">
    <source>
        <dbReference type="SAM" id="Phobius"/>
    </source>
</evidence>
<evidence type="ECO:0000256" key="4">
    <source>
        <dbReference type="ARBA" id="ARBA00023004"/>
    </source>
</evidence>
<evidence type="ECO:0000256" key="3">
    <source>
        <dbReference type="ARBA" id="ARBA00022723"/>
    </source>
</evidence>
<evidence type="ECO:0000256" key="1">
    <source>
        <dbReference type="ARBA" id="ARBA00010617"/>
    </source>
</evidence>
<reference evidence="6" key="2">
    <citation type="submission" date="2021-04" db="EMBL/GenBank/DDBJ databases">
        <authorList>
            <person name="Podell S."/>
        </authorList>
    </citation>
    <scope>NUCLEOTIDE SEQUENCE</scope>
    <source>
        <strain evidence="6">Hildebrandi</strain>
    </source>
</reference>
<sequence>MTSSTIETLVTEVLSQPWRIVVALVLACILNSLISWLTRPKNLPPFYAEYPYIPWLGSLVQFATGPREFLQRAAKAKGDCFTIQLFGKQMTFLMGTEGHAKFFKAPEKTFDIREAYKMTITTFGPGVCYDCPQSKMAQQFALFKDNLSHEKFVEYMSLIQEEVATFFEEQWGDEGEADLLASLSDLYTLTSSRCLLGPEIRKKWKSSGMGQQYLALDHSFVPILFFFPWIPNPNKAKCVTARKLFEKMFKEVIDERNKEKAKDPQNFVPPSDFLQVLMEASYRDGTKLTLTEITGILIGVLLGGQHTSNVTSTWLMAHLLKDETWLKAVMDEQDAIFRKKSESDRDGLYPSQLTYEEVQGMEIFDQVMCETLRLHPPFFQLSRAVMVESQFQEYTIPKGHIVNISPGAAHRLPQLWDEPDKFDPDRFTEEAKKEHKPYSWIPFGGGMHACGGRKFAWNSLKVSLTWLLRNYEIEFVGAGATTIPKEDYTTMVVSPTSKHCRVKYRRRSRSSVRKVATVRR</sequence>
<dbReference type="GO" id="GO:0004497">
    <property type="term" value="F:monooxygenase activity"/>
    <property type="evidence" value="ECO:0007669"/>
    <property type="project" value="InterPro"/>
</dbReference>
<dbReference type="AlphaFoldDB" id="A0A9K3PBG7"/>
<comment type="caution">
    <text evidence="6">The sequence shown here is derived from an EMBL/GenBank/DDBJ whole genome shotgun (WGS) entry which is preliminary data.</text>
</comment>
<dbReference type="CDD" id="cd11042">
    <property type="entry name" value="CYP51-like"/>
    <property type="match status" value="1"/>
</dbReference>
<dbReference type="PANTHER" id="PTHR24304">
    <property type="entry name" value="CYTOCHROME P450 FAMILY 7"/>
    <property type="match status" value="1"/>
</dbReference>